<dbReference type="NCBIfam" id="NF047436">
    <property type="entry name" value="LA_2272_repeat"/>
    <property type="match status" value="2"/>
</dbReference>
<dbReference type="AlphaFoldDB" id="A0A645I2M9"/>
<dbReference type="EMBL" id="VSSQ01104750">
    <property type="protein sequence ID" value="MPN45116.1"/>
    <property type="molecule type" value="Genomic_DNA"/>
</dbReference>
<name>A0A645I2M9_9ZZZZ</name>
<reference evidence="1" key="1">
    <citation type="submission" date="2019-08" db="EMBL/GenBank/DDBJ databases">
        <authorList>
            <person name="Kucharzyk K."/>
            <person name="Murdoch R.W."/>
            <person name="Higgins S."/>
            <person name="Loffler F."/>
        </authorList>
    </citation>
    <scope>NUCLEOTIDE SEQUENCE</scope>
</reference>
<sequence>MKKLIASVVLCATALTVSAEQSFLQLSLTPYIALQSRDTVIKGLSLSIWGENEQGGLAIGFVNGSTGDSSGLSWGLVNYAENYTGVHLGIVNVARENFTGLQWGTVNVAKDYTGLQAGFVNYTESLNGVQLGFVNIVMDNPWFEEFPEKLAKGFPFVNWSF</sequence>
<organism evidence="1">
    <name type="scientific">bioreactor metagenome</name>
    <dbReference type="NCBI Taxonomy" id="1076179"/>
    <lineage>
        <taxon>unclassified sequences</taxon>
        <taxon>metagenomes</taxon>
        <taxon>ecological metagenomes</taxon>
    </lineage>
</organism>
<accession>A0A645I2M9</accession>
<gene>
    <name evidence="1" type="ORF">SDC9_192683</name>
</gene>
<comment type="caution">
    <text evidence="1">The sequence shown here is derived from an EMBL/GenBank/DDBJ whole genome shotgun (WGS) entry which is preliminary data.</text>
</comment>
<evidence type="ECO:0000313" key="1">
    <source>
        <dbReference type="EMBL" id="MPN45116.1"/>
    </source>
</evidence>
<dbReference type="InterPro" id="IPR058093">
    <property type="entry name" value="LA_2272-like"/>
</dbReference>
<evidence type="ECO:0008006" key="2">
    <source>
        <dbReference type="Google" id="ProtNLM"/>
    </source>
</evidence>
<proteinExistence type="predicted"/>
<protein>
    <recommendedName>
        <fullName evidence="2">PhaC PHA synthase</fullName>
    </recommendedName>
</protein>